<dbReference type="Gene3D" id="1.10.10.10">
    <property type="entry name" value="Winged helix-like DNA-binding domain superfamily/Winged helix DNA-binding domain"/>
    <property type="match status" value="1"/>
</dbReference>
<feature type="domain" description="Helicase ATP-binding" evidence="12">
    <location>
        <begin position="30"/>
        <end position="210"/>
    </location>
</feature>
<dbReference type="InParanoid" id="F4R3Q5"/>
<feature type="domain" description="Helicase C-terminal" evidence="13">
    <location>
        <begin position="235"/>
        <end position="383"/>
    </location>
</feature>
<reference evidence="15" key="1">
    <citation type="journal article" date="2011" name="Proc. Natl. Acad. Sci. U.S.A.">
        <title>Obligate biotrophy features unraveled by the genomic analysis of rust fungi.</title>
        <authorList>
            <person name="Duplessis S."/>
            <person name="Cuomo C.A."/>
            <person name="Lin Y.-C."/>
            <person name="Aerts A."/>
            <person name="Tisserant E."/>
            <person name="Veneault-Fourrey C."/>
            <person name="Joly D.L."/>
            <person name="Hacquard S."/>
            <person name="Amselem J."/>
            <person name="Cantarel B.L."/>
            <person name="Chiu R."/>
            <person name="Coutinho P.M."/>
            <person name="Feau N."/>
            <person name="Field M."/>
            <person name="Frey P."/>
            <person name="Gelhaye E."/>
            <person name="Goldberg J."/>
            <person name="Grabherr M.G."/>
            <person name="Kodira C.D."/>
            <person name="Kohler A."/>
            <person name="Kuees U."/>
            <person name="Lindquist E.A."/>
            <person name="Lucas S.M."/>
            <person name="Mago R."/>
            <person name="Mauceli E."/>
            <person name="Morin E."/>
            <person name="Murat C."/>
            <person name="Pangilinan J.L."/>
            <person name="Park R."/>
            <person name="Pearson M."/>
            <person name="Quesneville H."/>
            <person name="Rouhier N."/>
            <person name="Sakthikumar S."/>
            <person name="Salamov A.A."/>
            <person name="Schmutz J."/>
            <person name="Selles B."/>
            <person name="Shapiro H."/>
            <person name="Tanguay P."/>
            <person name="Tuskan G.A."/>
            <person name="Henrissat B."/>
            <person name="Van de Peer Y."/>
            <person name="Rouze P."/>
            <person name="Ellis J.G."/>
            <person name="Dodds P.N."/>
            <person name="Schein J.E."/>
            <person name="Zhong S."/>
            <person name="Hamelin R.C."/>
            <person name="Grigoriev I.V."/>
            <person name="Szabo L.J."/>
            <person name="Martin F."/>
        </authorList>
    </citation>
    <scope>NUCLEOTIDE SEQUENCE [LARGE SCALE GENOMIC DNA]</scope>
    <source>
        <strain evidence="15">98AG31 / pathotype 3-4-7</strain>
    </source>
</reference>
<dbReference type="PANTHER" id="PTHR13710">
    <property type="entry name" value="DNA HELICASE RECQ FAMILY MEMBER"/>
    <property type="match status" value="1"/>
</dbReference>
<dbReference type="CDD" id="cd17920">
    <property type="entry name" value="DEXHc_RecQ"/>
    <property type="match status" value="1"/>
</dbReference>
<dbReference type="KEGG" id="mlr:MELLADRAFT_46354"/>
<evidence type="ECO:0000256" key="9">
    <source>
        <dbReference type="ARBA" id="ARBA00023242"/>
    </source>
</evidence>
<dbReference type="FunFam" id="3.40.50.300:FF:000340">
    <property type="entry name" value="Bloom syndrome, RecQ helicase"/>
    <property type="match status" value="1"/>
</dbReference>
<dbReference type="HOGENOM" id="CLU_001103_9_7_1"/>
<accession>F4R3Q5</accession>
<dbReference type="GO" id="GO:0005634">
    <property type="term" value="C:nucleus"/>
    <property type="evidence" value="ECO:0007669"/>
    <property type="project" value="UniProtKB-SubCell"/>
</dbReference>
<evidence type="ECO:0000256" key="6">
    <source>
        <dbReference type="ARBA" id="ARBA00022840"/>
    </source>
</evidence>
<dbReference type="PROSITE" id="PS51192">
    <property type="entry name" value="HELICASE_ATP_BIND_1"/>
    <property type="match status" value="1"/>
</dbReference>
<dbReference type="InterPro" id="IPR027417">
    <property type="entry name" value="P-loop_NTPase"/>
</dbReference>
<organism evidence="15">
    <name type="scientific">Melampsora larici-populina (strain 98AG31 / pathotype 3-4-7)</name>
    <name type="common">Poplar leaf rust fungus</name>
    <dbReference type="NCBI Taxonomy" id="747676"/>
    <lineage>
        <taxon>Eukaryota</taxon>
        <taxon>Fungi</taxon>
        <taxon>Dikarya</taxon>
        <taxon>Basidiomycota</taxon>
        <taxon>Pucciniomycotina</taxon>
        <taxon>Pucciniomycetes</taxon>
        <taxon>Pucciniales</taxon>
        <taxon>Melampsoraceae</taxon>
        <taxon>Melampsora</taxon>
    </lineage>
</organism>
<comment type="catalytic activity">
    <reaction evidence="10 11">
        <text>Couples ATP hydrolysis with the unwinding of duplex DNA by translocating in the 3'-5' direction.</text>
        <dbReference type="EC" id="5.6.2.4"/>
    </reaction>
</comment>
<dbReference type="GO" id="GO:0031422">
    <property type="term" value="C:RecQ family helicase-topoisomerase III complex"/>
    <property type="evidence" value="ECO:0007669"/>
    <property type="project" value="UniProtKB-ARBA"/>
</dbReference>
<dbReference type="InterPro" id="IPR032284">
    <property type="entry name" value="RecQ_Zn-bd"/>
</dbReference>
<dbReference type="GO" id="GO:0005737">
    <property type="term" value="C:cytoplasm"/>
    <property type="evidence" value="ECO:0007669"/>
    <property type="project" value="TreeGrafter"/>
</dbReference>
<dbReference type="Pfam" id="PF00270">
    <property type="entry name" value="DEAD"/>
    <property type="match status" value="1"/>
</dbReference>
<keyword evidence="5 11" id="KW-0347">Helicase</keyword>
<dbReference type="InterPro" id="IPR011545">
    <property type="entry name" value="DEAD/DEAH_box_helicase_dom"/>
</dbReference>
<evidence type="ECO:0000256" key="1">
    <source>
        <dbReference type="ARBA" id="ARBA00004123"/>
    </source>
</evidence>
<evidence type="ECO:0000256" key="11">
    <source>
        <dbReference type="RuleBase" id="RU364117"/>
    </source>
</evidence>
<dbReference type="NCBIfam" id="TIGR00614">
    <property type="entry name" value="recQ_fam"/>
    <property type="match status" value="1"/>
</dbReference>
<evidence type="ECO:0000313" key="15">
    <source>
        <dbReference type="Proteomes" id="UP000001072"/>
    </source>
</evidence>
<evidence type="ECO:0000313" key="14">
    <source>
        <dbReference type="EMBL" id="EGG13129.1"/>
    </source>
</evidence>
<dbReference type="GO" id="GO:0006260">
    <property type="term" value="P:DNA replication"/>
    <property type="evidence" value="ECO:0007669"/>
    <property type="project" value="InterPro"/>
</dbReference>
<gene>
    <name evidence="14" type="ORF">MELLADRAFT_46354</name>
</gene>
<dbReference type="GO" id="GO:0000724">
    <property type="term" value="P:double-strand break repair via homologous recombination"/>
    <property type="evidence" value="ECO:0007669"/>
    <property type="project" value="TreeGrafter"/>
</dbReference>
<dbReference type="FunFam" id="3.40.50.300:FF:000296">
    <property type="entry name" value="ATP-dependent DNA helicase RecQ"/>
    <property type="match status" value="1"/>
</dbReference>
<dbReference type="EC" id="5.6.2.4" evidence="11"/>
<keyword evidence="7" id="KW-0238">DNA-binding</keyword>
<dbReference type="SMART" id="SM00487">
    <property type="entry name" value="DEXDc"/>
    <property type="match status" value="1"/>
</dbReference>
<evidence type="ECO:0000256" key="5">
    <source>
        <dbReference type="ARBA" id="ARBA00022806"/>
    </source>
</evidence>
<dbReference type="GO" id="GO:0000729">
    <property type="term" value="P:DNA double-strand break processing"/>
    <property type="evidence" value="ECO:0007669"/>
    <property type="project" value="UniProtKB-ARBA"/>
</dbReference>
<comment type="similarity">
    <text evidence="2 11">Belongs to the helicase family. RecQ subfamily.</text>
</comment>
<dbReference type="Proteomes" id="UP000001072">
    <property type="component" value="Unassembled WGS sequence"/>
</dbReference>
<dbReference type="PROSITE" id="PS51194">
    <property type="entry name" value="HELICASE_CTER"/>
    <property type="match status" value="1"/>
</dbReference>
<dbReference type="InterPro" id="IPR014001">
    <property type="entry name" value="Helicase_ATP-bd"/>
</dbReference>
<evidence type="ECO:0000256" key="3">
    <source>
        <dbReference type="ARBA" id="ARBA00022741"/>
    </source>
</evidence>
<keyword evidence="8" id="KW-0413">Isomerase</keyword>
<evidence type="ECO:0000259" key="12">
    <source>
        <dbReference type="PROSITE" id="PS51192"/>
    </source>
</evidence>
<dbReference type="eggNOG" id="KOG0351">
    <property type="taxonomic scope" value="Eukaryota"/>
</dbReference>
<dbReference type="GO" id="GO:0016887">
    <property type="term" value="F:ATP hydrolysis activity"/>
    <property type="evidence" value="ECO:0007669"/>
    <property type="project" value="RHEA"/>
</dbReference>
<comment type="catalytic activity">
    <reaction evidence="11">
        <text>ATP + H2O = ADP + phosphate + H(+)</text>
        <dbReference type="Rhea" id="RHEA:13065"/>
        <dbReference type="ChEBI" id="CHEBI:15377"/>
        <dbReference type="ChEBI" id="CHEBI:15378"/>
        <dbReference type="ChEBI" id="CHEBI:30616"/>
        <dbReference type="ChEBI" id="CHEBI:43474"/>
        <dbReference type="ChEBI" id="CHEBI:456216"/>
    </reaction>
</comment>
<dbReference type="EMBL" id="GL883090">
    <property type="protein sequence ID" value="EGG13129.1"/>
    <property type="molecule type" value="Genomic_DNA"/>
</dbReference>
<dbReference type="Pfam" id="PF16124">
    <property type="entry name" value="RecQ_Zn_bind"/>
    <property type="match status" value="1"/>
</dbReference>
<dbReference type="InterPro" id="IPR002464">
    <property type="entry name" value="DNA/RNA_helicase_DEAH_CS"/>
</dbReference>
<keyword evidence="9 11" id="KW-0539">Nucleus</keyword>
<dbReference type="GO" id="GO:0005524">
    <property type="term" value="F:ATP binding"/>
    <property type="evidence" value="ECO:0007669"/>
    <property type="project" value="UniProtKB-KW"/>
</dbReference>
<keyword evidence="15" id="KW-1185">Reference proteome</keyword>
<name>F4R3Q5_MELLP</name>
<dbReference type="AlphaFoldDB" id="F4R3Q5"/>
<keyword evidence="4 11" id="KW-0378">Hydrolase</keyword>
<dbReference type="RefSeq" id="XP_007404067.1">
    <property type="nucleotide sequence ID" value="XM_007404005.1"/>
</dbReference>
<dbReference type="Gene3D" id="3.40.50.300">
    <property type="entry name" value="P-loop containing nucleotide triphosphate hydrolases"/>
    <property type="match status" value="2"/>
</dbReference>
<dbReference type="InterPro" id="IPR036388">
    <property type="entry name" value="WH-like_DNA-bd_sf"/>
</dbReference>
<dbReference type="InterPro" id="IPR018982">
    <property type="entry name" value="RQC_domain"/>
</dbReference>
<dbReference type="InterPro" id="IPR004589">
    <property type="entry name" value="DNA_helicase_ATP-dep_RecQ"/>
</dbReference>
<evidence type="ECO:0000259" key="13">
    <source>
        <dbReference type="PROSITE" id="PS51194"/>
    </source>
</evidence>
<dbReference type="CDD" id="cd18794">
    <property type="entry name" value="SF2_C_RecQ"/>
    <property type="match status" value="1"/>
</dbReference>
<sequence>MKHPWSKDVAKALTKIFKLKAWRRNQLDAINATLSGEHCFVLMPTGGGKSLCYQLPAVVRSGKTHGVTIVVSPLLSLITDQIQSLCEKEIGAAPWTGTMSKQEKAAVTSDLRSKDPSLCLLYVTPESMMQSGELKGILKDLQKRSLIARFVIDEAHCLSQWGHDFRPDYILLGKHLALDFSGIPILALTATANGVVQQDIIKNLQIGSCVKLTQSFNRPNLRYEVRNKTKEAMNDLIRIITVDHAGKCGIVYCFSKRDCEQVASDLVSRGNVRAHHYHAGMSTNDRQRIQQDWQRGVLQVLCATIAFGMGIDKPDVRFVVHYSLPSSLEGYYQETGRAGRDGGPSECILFYTYRDFLGIQRMVEQEPNVQQVERRLVNARRVVAFCLNKLDCRRMQVLDYFSEKFSPADCRKTCDNCMRGQTVVQQDVTNYVVSAIKLIQRLTESDSITMAQCIDVFRGSKNKKVIIFTNSFGSYPQHMHLTMRVSFLDCRCRSSFAR</sequence>
<dbReference type="PANTHER" id="PTHR13710:SF153">
    <property type="entry name" value="RECQ-LIKE DNA HELICASE BLM"/>
    <property type="match status" value="1"/>
</dbReference>
<comment type="subcellular location">
    <subcellularLocation>
        <location evidence="1 11">Nucleus</location>
    </subcellularLocation>
</comment>
<dbReference type="VEuPathDB" id="FungiDB:MELLADRAFT_46354"/>
<dbReference type="OrthoDB" id="10261556at2759"/>
<proteinExistence type="inferred from homology"/>
<evidence type="ECO:0000256" key="8">
    <source>
        <dbReference type="ARBA" id="ARBA00023235"/>
    </source>
</evidence>
<dbReference type="GO" id="GO:0031573">
    <property type="term" value="P:mitotic intra-S DNA damage checkpoint signaling"/>
    <property type="evidence" value="ECO:0007669"/>
    <property type="project" value="UniProtKB-ARBA"/>
</dbReference>
<dbReference type="Pfam" id="PF09382">
    <property type="entry name" value="RQC"/>
    <property type="match status" value="1"/>
</dbReference>
<dbReference type="PROSITE" id="PS00690">
    <property type="entry name" value="DEAH_ATP_HELICASE"/>
    <property type="match status" value="1"/>
</dbReference>
<dbReference type="SMART" id="SM00490">
    <property type="entry name" value="HELICc"/>
    <property type="match status" value="1"/>
</dbReference>
<evidence type="ECO:0000256" key="7">
    <source>
        <dbReference type="ARBA" id="ARBA00023125"/>
    </source>
</evidence>
<dbReference type="GO" id="GO:0043138">
    <property type="term" value="F:3'-5' DNA helicase activity"/>
    <property type="evidence" value="ECO:0007669"/>
    <property type="project" value="UniProtKB-EC"/>
</dbReference>
<dbReference type="STRING" id="747676.F4R3Q5"/>
<evidence type="ECO:0000256" key="10">
    <source>
        <dbReference type="ARBA" id="ARBA00034617"/>
    </source>
</evidence>
<dbReference type="GO" id="GO:0003677">
    <property type="term" value="F:DNA binding"/>
    <property type="evidence" value="ECO:0007669"/>
    <property type="project" value="UniProtKB-KW"/>
</dbReference>
<evidence type="ECO:0000256" key="2">
    <source>
        <dbReference type="ARBA" id="ARBA00005446"/>
    </source>
</evidence>
<evidence type="ECO:0000256" key="4">
    <source>
        <dbReference type="ARBA" id="ARBA00022801"/>
    </source>
</evidence>
<keyword evidence="6 11" id="KW-0067">ATP-binding</keyword>
<dbReference type="Pfam" id="PF00271">
    <property type="entry name" value="Helicase_C"/>
    <property type="match status" value="1"/>
</dbReference>
<dbReference type="SUPFAM" id="SSF52540">
    <property type="entry name" value="P-loop containing nucleoside triphosphate hydrolases"/>
    <property type="match status" value="2"/>
</dbReference>
<protein>
    <recommendedName>
        <fullName evidence="11">ATP-dependent DNA helicase</fullName>
        <ecNumber evidence="11">5.6.2.4</ecNumber>
    </recommendedName>
</protein>
<dbReference type="GO" id="GO:0009378">
    <property type="term" value="F:four-way junction helicase activity"/>
    <property type="evidence" value="ECO:0007669"/>
    <property type="project" value="TreeGrafter"/>
</dbReference>
<keyword evidence="3 11" id="KW-0547">Nucleotide-binding</keyword>
<dbReference type="GeneID" id="18928333"/>
<dbReference type="InterPro" id="IPR001650">
    <property type="entry name" value="Helicase_C-like"/>
</dbReference>